<evidence type="ECO:0000259" key="7">
    <source>
        <dbReference type="PROSITE" id="PS50893"/>
    </source>
</evidence>
<keyword evidence="3" id="KW-0547">Nucleotide-binding</keyword>
<proteinExistence type="inferred from homology"/>
<dbReference type="InterPro" id="IPR017871">
    <property type="entry name" value="ABC_transporter-like_CS"/>
</dbReference>
<dbReference type="GO" id="GO:0005524">
    <property type="term" value="F:ATP binding"/>
    <property type="evidence" value="ECO:0007669"/>
    <property type="project" value="UniProtKB-KW"/>
</dbReference>
<keyword evidence="5" id="KW-1278">Translocase</keyword>
<feature type="domain" description="ABC transporter" evidence="7">
    <location>
        <begin position="19"/>
        <end position="255"/>
    </location>
</feature>
<name>A0A939J4C2_9HYPH</name>
<dbReference type="Gene3D" id="3.40.50.300">
    <property type="entry name" value="P-loop containing nucleotide triphosphate hydrolases"/>
    <property type="match status" value="1"/>
</dbReference>
<gene>
    <name evidence="8" type="ORF">J0X15_05160</name>
</gene>
<dbReference type="SMART" id="SM00382">
    <property type="entry name" value="AAA"/>
    <property type="match status" value="1"/>
</dbReference>
<evidence type="ECO:0000256" key="5">
    <source>
        <dbReference type="ARBA" id="ARBA00022967"/>
    </source>
</evidence>
<accession>A0A939J4C2</accession>
<dbReference type="Pfam" id="PF00005">
    <property type="entry name" value="ABC_tran"/>
    <property type="match status" value="1"/>
</dbReference>
<dbReference type="CDD" id="cd03214">
    <property type="entry name" value="ABC_Iron-Siderophores_B12_Hemin"/>
    <property type="match status" value="1"/>
</dbReference>
<dbReference type="PROSITE" id="PS00211">
    <property type="entry name" value="ABC_TRANSPORTER_1"/>
    <property type="match status" value="1"/>
</dbReference>
<dbReference type="PROSITE" id="PS50893">
    <property type="entry name" value="ABC_TRANSPORTER_2"/>
    <property type="match status" value="1"/>
</dbReference>
<evidence type="ECO:0000256" key="2">
    <source>
        <dbReference type="ARBA" id="ARBA00022448"/>
    </source>
</evidence>
<evidence type="ECO:0000256" key="1">
    <source>
        <dbReference type="ARBA" id="ARBA00005417"/>
    </source>
</evidence>
<dbReference type="InterPro" id="IPR003593">
    <property type="entry name" value="AAA+_ATPase"/>
</dbReference>
<dbReference type="Proteomes" id="UP000664779">
    <property type="component" value="Unassembled WGS sequence"/>
</dbReference>
<comment type="similarity">
    <text evidence="1">Belongs to the ABC transporter superfamily.</text>
</comment>
<comment type="function">
    <text evidence="6">Part of the ABC transporter complex HmuTUV involved in hemin import. Responsible for energy coupling to the transport system.</text>
</comment>
<dbReference type="InterPro" id="IPR003439">
    <property type="entry name" value="ABC_transporter-like_ATP-bd"/>
</dbReference>
<organism evidence="8 9">
    <name type="scientific">Roseibium limicola</name>
    <dbReference type="NCBI Taxonomy" id="2816037"/>
    <lineage>
        <taxon>Bacteria</taxon>
        <taxon>Pseudomonadati</taxon>
        <taxon>Pseudomonadota</taxon>
        <taxon>Alphaproteobacteria</taxon>
        <taxon>Hyphomicrobiales</taxon>
        <taxon>Stappiaceae</taxon>
        <taxon>Roseibium</taxon>
    </lineage>
</organism>
<dbReference type="NCBIfam" id="NF010068">
    <property type="entry name" value="PRK13548.1"/>
    <property type="match status" value="1"/>
</dbReference>
<dbReference type="InterPro" id="IPR027417">
    <property type="entry name" value="P-loop_NTPase"/>
</dbReference>
<dbReference type="PANTHER" id="PTHR42794:SF1">
    <property type="entry name" value="HEMIN IMPORT ATP-BINDING PROTEIN HMUV"/>
    <property type="match status" value="1"/>
</dbReference>
<protein>
    <submittedName>
        <fullName evidence="8">Heme ABC transporter ATP-binding protein</fullName>
    </submittedName>
</protein>
<evidence type="ECO:0000256" key="3">
    <source>
        <dbReference type="ARBA" id="ARBA00022741"/>
    </source>
</evidence>
<evidence type="ECO:0000313" key="9">
    <source>
        <dbReference type="Proteomes" id="UP000664779"/>
    </source>
</evidence>
<dbReference type="GO" id="GO:0016887">
    <property type="term" value="F:ATP hydrolysis activity"/>
    <property type="evidence" value="ECO:0007669"/>
    <property type="project" value="InterPro"/>
</dbReference>
<reference evidence="8" key="1">
    <citation type="submission" date="2021-03" db="EMBL/GenBank/DDBJ databases">
        <title>Roseibium sp. CAU 1637 isolated from Incheon.</title>
        <authorList>
            <person name="Kim W."/>
        </authorList>
    </citation>
    <scope>NUCLEOTIDE SEQUENCE</scope>
    <source>
        <strain evidence="8">CAU 1637</strain>
    </source>
</reference>
<dbReference type="PANTHER" id="PTHR42794">
    <property type="entry name" value="HEMIN IMPORT ATP-BINDING PROTEIN HMUV"/>
    <property type="match status" value="1"/>
</dbReference>
<dbReference type="EMBL" id="JAFLNF010000002">
    <property type="protein sequence ID" value="MBO0344600.1"/>
    <property type="molecule type" value="Genomic_DNA"/>
</dbReference>
<keyword evidence="4 8" id="KW-0067">ATP-binding</keyword>
<keyword evidence="9" id="KW-1185">Reference proteome</keyword>
<dbReference type="AlphaFoldDB" id="A0A939J4C2"/>
<keyword evidence="2" id="KW-0813">Transport</keyword>
<comment type="caution">
    <text evidence="8">The sequence shown here is derived from an EMBL/GenBank/DDBJ whole genome shotgun (WGS) entry which is preliminary data.</text>
</comment>
<evidence type="ECO:0000256" key="6">
    <source>
        <dbReference type="ARBA" id="ARBA00037066"/>
    </source>
</evidence>
<sequence length="276" mass="29425">MASSTNIPGGPHPISASRLDVEGVCVVIGRKEILRQVGFKAEAGRFSAIIGPNGSGKSTLLKAIIGELGYHGSIRLAGRLVSEENRRELSLCRAVLPQHTSVAFPLTVHEVVSLGRRVRGNEGGSYSVEDALAAVDLNGFSGRSYQQLSGGEQQRVQLARVLCQVGAPVGPEGPRWLFLDEPVSSLDIKHQLWVMRFARSFAEGGGGVVAVMHDLNLTAMFADHVLALKQGEARAEGSVQQVITSDLVSSLYECVLPVGETPGREMPFVLPQVAGH</sequence>
<evidence type="ECO:0000313" key="8">
    <source>
        <dbReference type="EMBL" id="MBO0344600.1"/>
    </source>
</evidence>
<dbReference type="RefSeq" id="WP_206938717.1">
    <property type="nucleotide sequence ID" value="NZ_JAFLNF010000002.1"/>
</dbReference>
<evidence type="ECO:0000256" key="4">
    <source>
        <dbReference type="ARBA" id="ARBA00022840"/>
    </source>
</evidence>
<dbReference type="SUPFAM" id="SSF52540">
    <property type="entry name" value="P-loop containing nucleoside triphosphate hydrolases"/>
    <property type="match status" value="1"/>
</dbReference>